<dbReference type="EMBL" id="CABFNP030001284">
    <property type="protein sequence ID" value="CAI6096729.1"/>
    <property type="molecule type" value="Genomic_DNA"/>
</dbReference>
<name>A0AA35MH52_9HYPO</name>
<proteinExistence type="predicted"/>
<gene>
    <name evidence="1" type="ORF">CCHLO57077_00003215</name>
</gene>
<accession>A0AA35MH52</accession>
<comment type="caution">
    <text evidence="1">The sequence shown here is derived from an EMBL/GenBank/DDBJ whole genome shotgun (WGS) entry which is preliminary data.</text>
</comment>
<dbReference type="Proteomes" id="UP001160390">
    <property type="component" value="Unassembled WGS sequence"/>
</dbReference>
<sequence>MRLGGFARFAWSPVKARFRGSSVFKNIFNKLQPHITDAPSIPREKIGPAGDHLLSQLPDLYWPAVERDLEHIIRALRVWQQERYDALREELDPPVHGFDSFLDQASGSRRQSAWTRASLWKVPRSLYPVVKFTHKKCGLEDLANCVSEAKFDTTRKKQDKNLSLADYASKLGDDTRTALSKGLTYKHLTSHDKSSQWTWFTPEFGSVVFHRAGGGTPVYLLHSSTACPFGNIHMAVRIGPIIQIDDEASGRGAFSGYLDSLLEESIVVVLLKGAENAGGDTFIIDIALGKLRGLMGSRIESLLRGIIARLVDPTFDIRWSWSSKICRDFCDKLRSLFPPSPGAGTADYSLLMSFTCRLGLLVAQNSWSKHETFNGFVEEYLLRIQNGRHEESDLIDSISEYWSDFTALKPLFPYQGVFPLGCTEAYGRYAPHCGDYKLSK</sequence>
<keyword evidence="2" id="KW-1185">Reference proteome</keyword>
<evidence type="ECO:0000313" key="1">
    <source>
        <dbReference type="EMBL" id="CAI6096729.1"/>
    </source>
</evidence>
<organism evidence="1 2">
    <name type="scientific">Clonostachys chloroleuca</name>
    <dbReference type="NCBI Taxonomy" id="1926264"/>
    <lineage>
        <taxon>Eukaryota</taxon>
        <taxon>Fungi</taxon>
        <taxon>Dikarya</taxon>
        <taxon>Ascomycota</taxon>
        <taxon>Pezizomycotina</taxon>
        <taxon>Sordariomycetes</taxon>
        <taxon>Hypocreomycetidae</taxon>
        <taxon>Hypocreales</taxon>
        <taxon>Bionectriaceae</taxon>
        <taxon>Clonostachys</taxon>
    </lineage>
</organism>
<protein>
    <submittedName>
        <fullName evidence="1">Uncharacterized protein</fullName>
    </submittedName>
</protein>
<evidence type="ECO:0000313" key="2">
    <source>
        <dbReference type="Proteomes" id="UP001160390"/>
    </source>
</evidence>
<dbReference type="AlphaFoldDB" id="A0AA35MH52"/>
<reference evidence="1" key="1">
    <citation type="submission" date="2023-01" db="EMBL/GenBank/DDBJ databases">
        <authorList>
            <person name="Piombo E."/>
        </authorList>
    </citation>
    <scope>NUCLEOTIDE SEQUENCE</scope>
</reference>